<accession>A0A5P2X960</accession>
<dbReference type="RefSeq" id="WP_150510835.1">
    <property type="nucleotide sequence ID" value="NZ_BMSQ01000004.1"/>
</dbReference>
<evidence type="ECO:0000256" key="2">
    <source>
        <dbReference type="SAM" id="MobiDB-lite"/>
    </source>
</evidence>
<reference evidence="3 6" key="2">
    <citation type="submission" date="2020-08" db="EMBL/GenBank/DDBJ databases">
        <title>Genomic Encyclopedia of Type Strains, Phase III (KMG-III): the genomes of soil and plant-associated and newly described type strains.</title>
        <authorList>
            <person name="Whitman W."/>
        </authorList>
    </citation>
    <scope>NUCLEOTIDE SEQUENCE [LARGE SCALE GENOMIC DNA]</scope>
    <source>
        <strain evidence="3 6">CECT 3146</strain>
    </source>
</reference>
<dbReference type="PANTHER" id="PTHR11803:SF58">
    <property type="entry name" value="PROTEIN HMF1-RELATED"/>
    <property type="match status" value="1"/>
</dbReference>
<dbReference type="InterPro" id="IPR035959">
    <property type="entry name" value="RutC-like_sf"/>
</dbReference>
<dbReference type="PANTHER" id="PTHR11803">
    <property type="entry name" value="2-IMINOBUTANOATE/2-IMINOPROPANOATE DEAMINASE RIDA"/>
    <property type="match status" value="1"/>
</dbReference>
<gene>
    <name evidence="4" type="ORF">CP982_14035</name>
    <name evidence="3" type="ORF">FHS40_002219</name>
</gene>
<evidence type="ECO:0000313" key="3">
    <source>
        <dbReference type="EMBL" id="MBB5103166.1"/>
    </source>
</evidence>
<dbReference type="AlphaFoldDB" id="A0A5P2X960"/>
<proteinExistence type="inferred from homology"/>
<sequence>MHVTLANPVDAPQPLGPYSQVARVPLAGGHALLYVSGQIAEGDGIAEQSRGVFETLTALLAAYGATLDDIINIRTFLTDMDDLPGYAAVRRSYLTGTPPTSTTVEVARLFRPEARIEVEVVAASSASRTEASKAEASKAEASRTEGDRKPF</sequence>
<evidence type="ECO:0000313" key="4">
    <source>
        <dbReference type="EMBL" id="QEV59715.1"/>
    </source>
</evidence>
<dbReference type="Pfam" id="PF01042">
    <property type="entry name" value="Ribonuc_L-PSP"/>
    <property type="match status" value="1"/>
</dbReference>
<name>A0A5P2X960_STRST</name>
<dbReference type="GO" id="GO:0019239">
    <property type="term" value="F:deaminase activity"/>
    <property type="evidence" value="ECO:0007669"/>
    <property type="project" value="TreeGrafter"/>
</dbReference>
<evidence type="ECO:0000313" key="6">
    <source>
        <dbReference type="Proteomes" id="UP000549009"/>
    </source>
</evidence>
<dbReference type="KEGG" id="sspb:CP982_14035"/>
<protein>
    <submittedName>
        <fullName evidence="3">Enamine deaminase RidA (YjgF/YER057c/UK114 family)</fullName>
    </submittedName>
    <submittedName>
        <fullName evidence="4">RidA family protein</fullName>
    </submittedName>
</protein>
<evidence type="ECO:0000313" key="5">
    <source>
        <dbReference type="Proteomes" id="UP000326505"/>
    </source>
</evidence>
<dbReference type="EMBL" id="CP023690">
    <property type="protein sequence ID" value="QEV59715.1"/>
    <property type="molecule type" value="Genomic_DNA"/>
</dbReference>
<evidence type="ECO:0000256" key="1">
    <source>
        <dbReference type="ARBA" id="ARBA00010552"/>
    </source>
</evidence>
<feature type="region of interest" description="Disordered" evidence="2">
    <location>
        <begin position="123"/>
        <end position="151"/>
    </location>
</feature>
<dbReference type="GO" id="GO:0005829">
    <property type="term" value="C:cytosol"/>
    <property type="evidence" value="ECO:0007669"/>
    <property type="project" value="TreeGrafter"/>
</dbReference>
<dbReference type="Gene3D" id="3.30.1330.40">
    <property type="entry name" value="RutC-like"/>
    <property type="match status" value="1"/>
</dbReference>
<dbReference type="SUPFAM" id="SSF55298">
    <property type="entry name" value="YjgF-like"/>
    <property type="match status" value="1"/>
</dbReference>
<dbReference type="OrthoDB" id="3185659at2"/>
<organism evidence="4 5">
    <name type="scientific">Streptomyces spectabilis</name>
    <dbReference type="NCBI Taxonomy" id="68270"/>
    <lineage>
        <taxon>Bacteria</taxon>
        <taxon>Bacillati</taxon>
        <taxon>Actinomycetota</taxon>
        <taxon>Actinomycetes</taxon>
        <taxon>Kitasatosporales</taxon>
        <taxon>Streptomycetaceae</taxon>
        <taxon>Streptomyces</taxon>
    </lineage>
</organism>
<dbReference type="InterPro" id="IPR006175">
    <property type="entry name" value="YjgF/YER057c/UK114"/>
</dbReference>
<comment type="similarity">
    <text evidence="1">Belongs to the RutC family.</text>
</comment>
<feature type="compositionally biased region" description="Basic and acidic residues" evidence="2">
    <location>
        <begin position="130"/>
        <end position="151"/>
    </location>
</feature>
<dbReference type="Proteomes" id="UP000549009">
    <property type="component" value="Unassembled WGS sequence"/>
</dbReference>
<dbReference type="Proteomes" id="UP000326505">
    <property type="component" value="Chromosome"/>
</dbReference>
<dbReference type="CDD" id="cd00448">
    <property type="entry name" value="YjgF_YER057c_UK114_family"/>
    <property type="match status" value="1"/>
</dbReference>
<dbReference type="EMBL" id="JACHJD010000003">
    <property type="protein sequence ID" value="MBB5103166.1"/>
    <property type="molecule type" value="Genomic_DNA"/>
</dbReference>
<reference evidence="4 5" key="1">
    <citation type="submission" date="2017-09" db="EMBL/GenBank/DDBJ databases">
        <authorList>
            <person name="Lee N."/>
            <person name="Cho B.-K."/>
        </authorList>
    </citation>
    <scope>NUCLEOTIDE SEQUENCE [LARGE SCALE GENOMIC DNA]</scope>
    <source>
        <strain evidence="4 5">ATCC 27465</strain>
    </source>
</reference>
<keyword evidence="6" id="KW-1185">Reference proteome</keyword>